<dbReference type="AlphaFoldDB" id="A0AAN8ZVM8"/>
<evidence type="ECO:0000256" key="1">
    <source>
        <dbReference type="ARBA" id="ARBA00004613"/>
    </source>
</evidence>
<evidence type="ECO:0000256" key="5">
    <source>
        <dbReference type="ARBA" id="ARBA00022825"/>
    </source>
</evidence>
<evidence type="ECO:0000256" key="8">
    <source>
        <dbReference type="SAM" id="MobiDB-lite"/>
    </source>
</evidence>
<dbReference type="GO" id="GO:0004252">
    <property type="term" value="F:serine-type endopeptidase activity"/>
    <property type="evidence" value="ECO:0007669"/>
    <property type="project" value="UniProtKB-EC"/>
</dbReference>
<evidence type="ECO:0000259" key="9">
    <source>
        <dbReference type="PROSITE" id="PS50240"/>
    </source>
</evidence>
<keyword evidence="2" id="KW-0964">Secreted</keyword>
<dbReference type="PROSITE" id="PS00135">
    <property type="entry name" value="TRYPSIN_SER"/>
    <property type="match status" value="1"/>
</dbReference>
<dbReference type="CDD" id="cd00190">
    <property type="entry name" value="Tryp_SPc"/>
    <property type="match status" value="1"/>
</dbReference>
<evidence type="ECO:0000256" key="4">
    <source>
        <dbReference type="ARBA" id="ARBA00022801"/>
    </source>
</evidence>
<comment type="subcellular location">
    <subcellularLocation>
        <location evidence="1">Secreted</location>
    </subcellularLocation>
</comment>
<keyword evidence="4 7" id="KW-0378">Hydrolase</keyword>
<evidence type="ECO:0000313" key="10">
    <source>
        <dbReference type="EMBL" id="KAK7070281.1"/>
    </source>
</evidence>
<dbReference type="PRINTS" id="PR00722">
    <property type="entry name" value="CHYMOTRYPSIN"/>
</dbReference>
<organism evidence="10 11">
    <name type="scientific">Halocaridina rubra</name>
    <name type="common">Hawaiian red shrimp</name>
    <dbReference type="NCBI Taxonomy" id="373956"/>
    <lineage>
        <taxon>Eukaryota</taxon>
        <taxon>Metazoa</taxon>
        <taxon>Ecdysozoa</taxon>
        <taxon>Arthropoda</taxon>
        <taxon>Crustacea</taxon>
        <taxon>Multicrustacea</taxon>
        <taxon>Malacostraca</taxon>
        <taxon>Eumalacostraca</taxon>
        <taxon>Eucarida</taxon>
        <taxon>Decapoda</taxon>
        <taxon>Pleocyemata</taxon>
        <taxon>Caridea</taxon>
        <taxon>Atyoidea</taxon>
        <taxon>Atyidae</taxon>
        <taxon>Halocaridina</taxon>
    </lineage>
</organism>
<gene>
    <name evidence="10" type="primary">Tpsg1_6</name>
    <name evidence="10" type="ORF">SK128_017210</name>
</gene>
<evidence type="ECO:0000256" key="6">
    <source>
        <dbReference type="ARBA" id="ARBA00023157"/>
    </source>
</evidence>
<dbReference type="PROSITE" id="PS50240">
    <property type="entry name" value="TRYPSIN_DOM"/>
    <property type="match status" value="1"/>
</dbReference>
<keyword evidence="11" id="KW-1185">Reference proteome</keyword>
<comment type="caution">
    <text evidence="10">The sequence shown here is derived from an EMBL/GenBank/DDBJ whole genome shotgun (WGS) entry which is preliminary data.</text>
</comment>
<dbReference type="InterPro" id="IPR033116">
    <property type="entry name" value="TRYPSIN_SER"/>
</dbReference>
<dbReference type="GO" id="GO:0006508">
    <property type="term" value="P:proteolysis"/>
    <property type="evidence" value="ECO:0007669"/>
    <property type="project" value="UniProtKB-KW"/>
</dbReference>
<dbReference type="EC" id="3.4.21.1" evidence="10"/>
<dbReference type="Proteomes" id="UP001381693">
    <property type="component" value="Unassembled WGS sequence"/>
</dbReference>
<dbReference type="Pfam" id="PF00089">
    <property type="entry name" value="Trypsin"/>
    <property type="match status" value="1"/>
</dbReference>
<accession>A0AAN8ZVM8</accession>
<dbReference type="SUPFAM" id="SSF50494">
    <property type="entry name" value="Trypsin-like serine proteases"/>
    <property type="match status" value="1"/>
</dbReference>
<feature type="region of interest" description="Disordered" evidence="8">
    <location>
        <begin position="171"/>
        <end position="193"/>
    </location>
</feature>
<evidence type="ECO:0000256" key="7">
    <source>
        <dbReference type="RuleBase" id="RU363034"/>
    </source>
</evidence>
<evidence type="ECO:0000256" key="3">
    <source>
        <dbReference type="ARBA" id="ARBA00022670"/>
    </source>
</evidence>
<dbReference type="GO" id="GO:0005615">
    <property type="term" value="C:extracellular space"/>
    <property type="evidence" value="ECO:0007669"/>
    <property type="project" value="TreeGrafter"/>
</dbReference>
<dbReference type="FunFam" id="2.40.10.10:FF:000038">
    <property type="entry name" value="Serine protease"/>
    <property type="match status" value="1"/>
</dbReference>
<feature type="compositionally biased region" description="Pro residues" evidence="8">
    <location>
        <begin position="179"/>
        <end position="188"/>
    </location>
</feature>
<dbReference type="InterPro" id="IPR043504">
    <property type="entry name" value="Peptidase_S1_PA_chymotrypsin"/>
</dbReference>
<dbReference type="PROSITE" id="PS00134">
    <property type="entry name" value="TRYPSIN_HIS"/>
    <property type="match status" value="1"/>
</dbReference>
<dbReference type="InterPro" id="IPR009003">
    <property type="entry name" value="Peptidase_S1_PA"/>
</dbReference>
<proteinExistence type="predicted"/>
<keyword evidence="6" id="KW-1015">Disulfide bond</keyword>
<dbReference type="InterPro" id="IPR001254">
    <property type="entry name" value="Trypsin_dom"/>
</dbReference>
<dbReference type="PANTHER" id="PTHR24264:SF65">
    <property type="entry name" value="SRCR DOMAIN-CONTAINING PROTEIN"/>
    <property type="match status" value="1"/>
</dbReference>
<dbReference type="InterPro" id="IPR018114">
    <property type="entry name" value="TRYPSIN_HIS"/>
</dbReference>
<name>A0AAN8ZVM8_HALRR</name>
<dbReference type="SMART" id="SM00020">
    <property type="entry name" value="Tryp_SPc"/>
    <property type="match status" value="1"/>
</dbReference>
<protein>
    <submittedName>
        <fullName evidence="10">Tryptase gamma</fullName>
        <ecNumber evidence="10">3.4.21.1</ecNumber>
    </submittedName>
</protein>
<dbReference type="Gene3D" id="2.40.10.10">
    <property type="entry name" value="Trypsin-like serine proteases"/>
    <property type="match status" value="1"/>
</dbReference>
<feature type="domain" description="Peptidase S1" evidence="9">
    <location>
        <begin position="293"/>
        <end position="527"/>
    </location>
</feature>
<dbReference type="PANTHER" id="PTHR24264">
    <property type="entry name" value="TRYPSIN-RELATED"/>
    <property type="match status" value="1"/>
</dbReference>
<evidence type="ECO:0000256" key="2">
    <source>
        <dbReference type="ARBA" id="ARBA00022525"/>
    </source>
</evidence>
<evidence type="ECO:0000313" key="11">
    <source>
        <dbReference type="Proteomes" id="UP001381693"/>
    </source>
</evidence>
<dbReference type="InterPro" id="IPR001314">
    <property type="entry name" value="Peptidase_S1A"/>
</dbReference>
<keyword evidence="5 7" id="KW-0720">Serine protease</keyword>
<dbReference type="EMBL" id="JAXCGZ010015441">
    <property type="protein sequence ID" value="KAK7070281.1"/>
    <property type="molecule type" value="Genomic_DNA"/>
</dbReference>
<dbReference type="InterPro" id="IPR050127">
    <property type="entry name" value="Serine_Proteases_S1"/>
</dbReference>
<sequence length="529" mass="58244">MNLYYEFVGLEGPRIQIKPYEASEHEFDPLKGTRDGGVFNLPPKTCWNKELGFLGECVSVKSCYPFFRLPDVSPEDTWIFGIYNSCPMQVDGQVVFGVCCQHASSATVDSVQEANTVPKESYNEENDVDTYMMVEGTEEGEGPDLMHRSHVQSVPPRNPAISRRPTVRYPWQGNYPTHPTHPPLPTHPPSLTDKPWWTTKPSGSVPEAITESTIWWQPSTTPRPTTPTATTSAYPWWITSPKPTVTPAPVAPPQPPVSGTVGAVELDPCLPGTFYSSVTEDNAIYSKTDGFRISGGTAAMPHSHPWIAVLFNRQKQFCGGSVIDKKHILTAAHCVAHMSQVDIQNLRVKLGAHNIRASEPSVQEFKVSKVVRHKSYDSRRLYNDVAMLTLDGEIQYTSKVRPVCLDKSTRQYNGDNVIVAGWGSMYEGGPQTSSLFQVQLRVWSNDQCRTKYGGVAPGGIVSSYLCAGQDGKDSCQGDSGGPLVKHVGGVWTQVGIVSWGIGCGKGRYPGVYSRITSFLPWINRVKAAY</sequence>
<keyword evidence="3 7" id="KW-0645">Protease</keyword>
<reference evidence="10 11" key="1">
    <citation type="submission" date="2023-11" db="EMBL/GenBank/DDBJ databases">
        <title>Halocaridina rubra genome assembly.</title>
        <authorList>
            <person name="Smith C."/>
        </authorList>
    </citation>
    <scope>NUCLEOTIDE SEQUENCE [LARGE SCALE GENOMIC DNA]</scope>
    <source>
        <strain evidence="10">EP-1</strain>
        <tissue evidence="10">Whole</tissue>
    </source>
</reference>